<dbReference type="EMBL" id="LR798413">
    <property type="protein sequence ID" value="CAB5229783.1"/>
    <property type="molecule type" value="Genomic_DNA"/>
</dbReference>
<proteinExistence type="predicted"/>
<name>A0A6J5PVR3_9CAUD</name>
<evidence type="ECO:0000313" key="2">
    <source>
        <dbReference type="EMBL" id="CAB4185212.1"/>
    </source>
</evidence>
<evidence type="ECO:0000313" key="5">
    <source>
        <dbReference type="EMBL" id="CAB5229783.1"/>
    </source>
</evidence>
<dbReference type="EMBL" id="LR797172">
    <property type="protein sequence ID" value="CAB4191499.1"/>
    <property type="molecule type" value="Genomic_DNA"/>
</dbReference>
<gene>
    <name evidence="2" type="ORF">UFOVP1120_19</name>
    <name evidence="3" type="ORF">UFOVP1183_13</name>
    <name evidence="4" type="ORF">UFOVP1227_45</name>
    <name evidence="5" type="ORF">UFOVP1571_19</name>
    <name evidence="1" type="ORF">UFOVP955_20</name>
</gene>
<organism evidence="1">
    <name type="scientific">uncultured Caudovirales phage</name>
    <dbReference type="NCBI Taxonomy" id="2100421"/>
    <lineage>
        <taxon>Viruses</taxon>
        <taxon>Duplodnaviria</taxon>
        <taxon>Heunggongvirae</taxon>
        <taxon>Uroviricota</taxon>
        <taxon>Caudoviricetes</taxon>
        <taxon>Peduoviridae</taxon>
        <taxon>Maltschvirus</taxon>
        <taxon>Maltschvirus maltsch</taxon>
    </lineage>
</organism>
<protein>
    <submittedName>
        <fullName evidence="1">Uncharacterized protein</fullName>
    </submittedName>
</protein>
<evidence type="ECO:0000313" key="3">
    <source>
        <dbReference type="EMBL" id="CAB4188222.1"/>
    </source>
</evidence>
<dbReference type="EMBL" id="LR797125">
    <property type="protein sequence ID" value="CAB4188222.1"/>
    <property type="molecule type" value="Genomic_DNA"/>
</dbReference>
<evidence type="ECO:0000313" key="1">
    <source>
        <dbReference type="EMBL" id="CAB4173491.1"/>
    </source>
</evidence>
<evidence type="ECO:0000313" key="4">
    <source>
        <dbReference type="EMBL" id="CAB4191499.1"/>
    </source>
</evidence>
<sequence>MRTLDGTGAVAAKFHGIHDSNLAIWYTAASVTVEVGLRTHLPPHDEIDVLVRTQLVRDLAKELGDVIIQPTMTRQGIGATLSRAGSFHANGMFSDVPVTITASLSYHECERLESLGIGGA</sequence>
<reference evidence="1" key="1">
    <citation type="submission" date="2020-05" db="EMBL/GenBank/DDBJ databases">
        <authorList>
            <person name="Chiriac C."/>
            <person name="Salcher M."/>
            <person name="Ghai R."/>
            <person name="Kavagutti S V."/>
        </authorList>
    </citation>
    <scope>NUCLEOTIDE SEQUENCE</scope>
</reference>
<dbReference type="EMBL" id="LR797074">
    <property type="protein sequence ID" value="CAB4185212.1"/>
    <property type="molecule type" value="Genomic_DNA"/>
</dbReference>
<accession>A0A6J5PVR3</accession>
<dbReference type="EMBL" id="LR796904">
    <property type="protein sequence ID" value="CAB4173491.1"/>
    <property type="molecule type" value="Genomic_DNA"/>
</dbReference>